<feature type="compositionally biased region" description="Basic and acidic residues" evidence="7">
    <location>
        <begin position="128"/>
        <end position="140"/>
    </location>
</feature>
<evidence type="ECO:0000256" key="6">
    <source>
        <dbReference type="SAM" id="Coils"/>
    </source>
</evidence>
<dbReference type="PROSITE" id="PS50222">
    <property type="entry name" value="EF_HAND_2"/>
    <property type="match status" value="2"/>
</dbReference>
<feature type="region of interest" description="Disordered" evidence="7">
    <location>
        <begin position="94"/>
        <end position="114"/>
    </location>
</feature>
<dbReference type="PANTHER" id="PTHR18905:SF13">
    <property type="entry name" value="NON-CENTROSOMAL MICROTUBULE ARRAY"/>
    <property type="match status" value="1"/>
</dbReference>
<keyword evidence="6" id="KW-0175">Coiled coil</keyword>
<feature type="compositionally biased region" description="Low complexity" evidence="7">
    <location>
        <begin position="143"/>
        <end position="155"/>
    </location>
</feature>
<comment type="subcellular location">
    <subcellularLocation>
        <location evidence="1">Cytoplasm</location>
        <location evidence="1">Cytoskeleton</location>
        <location evidence="1">Microtubule organizing center</location>
        <location evidence="1">Centrosome</location>
    </subcellularLocation>
</comment>
<gene>
    <name evidence="10" type="primary">LOC100375202</name>
</gene>
<feature type="compositionally biased region" description="Acidic residues" evidence="7">
    <location>
        <begin position="651"/>
        <end position="663"/>
    </location>
</feature>
<evidence type="ECO:0000256" key="3">
    <source>
        <dbReference type="ARBA" id="ARBA00022553"/>
    </source>
</evidence>
<reference evidence="10" key="1">
    <citation type="submission" date="2025-08" db="UniProtKB">
        <authorList>
            <consortium name="RefSeq"/>
        </authorList>
    </citation>
    <scope>IDENTIFICATION</scope>
    <source>
        <tissue evidence="10">Testes</tissue>
    </source>
</reference>
<evidence type="ECO:0000256" key="5">
    <source>
        <dbReference type="ARBA" id="ARBA00023212"/>
    </source>
</evidence>
<dbReference type="GeneID" id="100375202"/>
<keyword evidence="3" id="KW-0597">Phosphoprotein</keyword>
<feature type="coiled-coil region" evidence="6">
    <location>
        <begin position="978"/>
        <end position="1107"/>
    </location>
</feature>
<dbReference type="InterPro" id="IPR018247">
    <property type="entry name" value="EF_Hand_1_Ca_BS"/>
</dbReference>
<evidence type="ECO:0000313" key="9">
    <source>
        <dbReference type="Proteomes" id="UP000694865"/>
    </source>
</evidence>
<dbReference type="SMART" id="SM00054">
    <property type="entry name" value="EFh"/>
    <property type="match status" value="3"/>
</dbReference>
<feature type="domain" description="EF-hand" evidence="8">
    <location>
        <begin position="211"/>
        <end position="246"/>
    </location>
</feature>
<dbReference type="PANTHER" id="PTHR18905">
    <property type="entry name" value="NINEIN"/>
    <property type="match status" value="1"/>
</dbReference>
<dbReference type="SUPFAM" id="SSF47473">
    <property type="entry name" value="EF-hand"/>
    <property type="match status" value="1"/>
</dbReference>
<feature type="coiled-coil region" evidence="6">
    <location>
        <begin position="926"/>
        <end position="953"/>
    </location>
</feature>
<dbReference type="InterPro" id="IPR002048">
    <property type="entry name" value="EF_hand_dom"/>
</dbReference>
<name>A0ABM0LWI5_SACKO</name>
<dbReference type="RefSeq" id="XP_006812126.1">
    <property type="nucleotide sequence ID" value="XM_006812063.1"/>
</dbReference>
<dbReference type="Pfam" id="PF13499">
    <property type="entry name" value="EF-hand_7"/>
    <property type="match status" value="1"/>
</dbReference>
<evidence type="ECO:0000256" key="7">
    <source>
        <dbReference type="SAM" id="MobiDB-lite"/>
    </source>
</evidence>
<feature type="coiled-coil region" evidence="6">
    <location>
        <begin position="1226"/>
        <end position="1253"/>
    </location>
</feature>
<evidence type="ECO:0000256" key="1">
    <source>
        <dbReference type="ARBA" id="ARBA00004300"/>
    </source>
</evidence>
<feature type="coiled-coil region" evidence="6">
    <location>
        <begin position="1148"/>
        <end position="1197"/>
    </location>
</feature>
<dbReference type="Gene3D" id="1.10.238.10">
    <property type="entry name" value="EF-hand"/>
    <property type="match status" value="2"/>
</dbReference>
<keyword evidence="2" id="KW-0963">Cytoplasm</keyword>
<evidence type="ECO:0000256" key="2">
    <source>
        <dbReference type="ARBA" id="ARBA00022490"/>
    </source>
</evidence>
<keyword evidence="9" id="KW-1185">Reference proteome</keyword>
<evidence type="ECO:0000259" key="8">
    <source>
        <dbReference type="PROSITE" id="PS50222"/>
    </source>
</evidence>
<feature type="domain" description="EF-hand" evidence="8">
    <location>
        <begin position="248"/>
        <end position="283"/>
    </location>
</feature>
<feature type="coiled-coil region" evidence="6">
    <location>
        <begin position="731"/>
        <end position="809"/>
    </location>
</feature>
<dbReference type="Proteomes" id="UP000694865">
    <property type="component" value="Unplaced"/>
</dbReference>
<accession>A0ABM0LWI5</accession>
<proteinExistence type="predicted"/>
<dbReference type="InterPro" id="IPR011992">
    <property type="entry name" value="EF-hand-dom_pair"/>
</dbReference>
<sequence>MASFSFSTMDDEDHDVYVAQLKEVFDSCDTRRIGRLDRIQLIELCHKLQLDDQSDNLLDQLLGDDLDEKVDFEEFKEGFVLVLSNAVEDVIGSEIESEDDDDSSAVSSLADTNNGKAINGIEPKFVKDGKRYGRRSKPDFTDTENTTTDYSDTDTSYQSPRNTPALNHLGHRKRLSSIDSAEEGTFTLVGSLSIGRQLNASMSLLEVTSPTDEVQVKAIWDEVAVGQNGFLNVQELAIVCEHIGMDEMNKEELNNLFEKLDVDKDGQVSFEEFVHGLFIHGSASGLSISPSLRMIASPQKAKMRMSLMSSSMEDPLHVATPSILTSTTGSTLLTMLDPDNTGFVDTEAVEAHWQSRGIHNPHEVLEALGVDAEAGKINIQDLSTSLEQVLMTSGDENGVYQAALSTYQSELKHLKTQLDTIGGEKNKLRADLNEANARNAKLVQEVDDRHANLEKNMEMRVRQTEKKYQDKLNSLHAEIEREREMISSQAARQKQALEDIIDQLRAEESLLKEKLALAQKENNRLEREVRESGERLGEYEKTNQRLMRDLEDYNVLQKRLAELEAQEDRINEKQVQFYEQNLKEYQEQNRGLRDENDELLQQVQLLQQQLSDNKVRRKGGRSRDLTKPNRNGSVLSDYAKPVIIRRKEDNSSSEDESEAEEDSPASSGKMKRRQLPTAMRSGGDGGSNEDEEVQSIDNAKHAEEIQLLNKSHTQDINEMRINFERERKDIEQVYKLEITELEDSMKEQKEEFNRKKDMWISKLQEQEKFAKEEAEDREKKFRRELAHLREEHDQERMELLQKFAREKSELRDTLEAEYNSDLDIKIAEVKKNLLREKSHLEKQYTIEKLDIEEGYAREKTDSEVMYKKGLSDLELQFTEEKHHLKQQHGREKAELQQKYKDDIAELQQIFVKGEAGLKGQLRADFNELLEKHKRELDMNYEREKREMELMFERRQQDLQGEVQDEKSQLANSYHLEKASMEEKYKKELESEKAILENKVKQKIQHEMEGNFVDQIERIKAAHEEDIDDIKKENQHLEDKLNEAGITIEQLEKRIKSMEVEKQENISMMKSQSSHAVQQRSTLDKAKVEMLEEERATLKRDLKATNQKLLESRTSMSLAQSQHIREMQRLRDHKSEMTEKEVFTANSKLAVKDKRLQELEKLLAEKESELSGVLHRVKVEHDNEMRSLIEEKTNMEKKHQISRGLLDDNLIKLKEQLNTSTKRDMLLKDLYIENSNLMKALADTEERQKSAERNVYLLNDKNKALNRLLRKICPAAV</sequence>
<organism evidence="9 10">
    <name type="scientific">Saccoglossus kowalevskii</name>
    <name type="common">Acorn worm</name>
    <dbReference type="NCBI Taxonomy" id="10224"/>
    <lineage>
        <taxon>Eukaryota</taxon>
        <taxon>Metazoa</taxon>
        <taxon>Hemichordata</taxon>
        <taxon>Enteropneusta</taxon>
        <taxon>Harrimaniidae</taxon>
        <taxon>Saccoglossus</taxon>
    </lineage>
</organism>
<keyword evidence="5" id="KW-0206">Cytoskeleton</keyword>
<evidence type="ECO:0000256" key="4">
    <source>
        <dbReference type="ARBA" id="ARBA00022837"/>
    </source>
</evidence>
<feature type="region of interest" description="Disordered" evidence="7">
    <location>
        <begin position="128"/>
        <end position="170"/>
    </location>
</feature>
<keyword evidence="4" id="KW-0106">Calcium</keyword>
<feature type="region of interest" description="Disordered" evidence="7">
    <location>
        <begin position="610"/>
        <end position="711"/>
    </location>
</feature>
<protein>
    <submittedName>
        <fullName evidence="10">Ninein-like protein-like</fullName>
    </submittedName>
</protein>
<feature type="compositionally biased region" description="Polar residues" evidence="7">
    <location>
        <begin position="156"/>
        <end position="165"/>
    </location>
</feature>
<dbReference type="CDD" id="cd00051">
    <property type="entry name" value="EFh"/>
    <property type="match status" value="1"/>
</dbReference>
<dbReference type="PROSITE" id="PS00018">
    <property type="entry name" value="EF_HAND_1"/>
    <property type="match status" value="1"/>
</dbReference>
<evidence type="ECO:0000313" key="10">
    <source>
        <dbReference type="RefSeq" id="XP_006812126.1"/>
    </source>
</evidence>